<evidence type="ECO:0000256" key="6">
    <source>
        <dbReference type="ARBA" id="ARBA00022989"/>
    </source>
</evidence>
<dbReference type="KEGG" id="clec:106666280"/>
<evidence type="ECO:0000256" key="5">
    <source>
        <dbReference type="ARBA" id="ARBA00022781"/>
    </source>
</evidence>
<dbReference type="PANTHER" id="PTHR12263">
    <property type="entry name" value="VACUOLAR ATP SYNTHASE SUBUNIT H"/>
    <property type="match status" value="1"/>
</dbReference>
<dbReference type="OMA" id="CCIMLTA"/>
<keyword evidence="3 9" id="KW-0813">Transport</keyword>
<keyword evidence="11" id="KW-1185">Reference proteome</keyword>
<dbReference type="EnsemblMetazoa" id="XM_014393361.2">
    <property type="protein sequence ID" value="XP_014248847.1"/>
    <property type="gene ID" value="LOC106666280"/>
</dbReference>
<comment type="similarity">
    <text evidence="2 9">Belongs to the V-ATPase e1/e2 subunit family.</text>
</comment>
<dbReference type="InterPro" id="IPR017385">
    <property type="entry name" value="ATPase_V0-cplx_e1/e2_su_met"/>
</dbReference>
<dbReference type="GO" id="GO:0033179">
    <property type="term" value="C:proton-transporting V-type ATPase, V0 domain"/>
    <property type="evidence" value="ECO:0007669"/>
    <property type="project" value="UniProtKB-UniRule"/>
</dbReference>
<dbReference type="PANTHER" id="PTHR12263:SF0">
    <property type="entry name" value="V-TYPE PROTON ATPASE SUBUNIT"/>
    <property type="match status" value="1"/>
</dbReference>
<dbReference type="Pfam" id="PF05493">
    <property type="entry name" value="ATP_synt_H"/>
    <property type="match status" value="1"/>
</dbReference>
<reference evidence="10" key="1">
    <citation type="submission" date="2022-01" db="UniProtKB">
        <authorList>
            <consortium name="EnsemblMetazoa"/>
        </authorList>
    </citation>
    <scope>IDENTIFICATION</scope>
</reference>
<evidence type="ECO:0000256" key="7">
    <source>
        <dbReference type="ARBA" id="ARBA00023065"/>
    </source>
</evidence>
<evidence type="ECO:0000256" key="4">
    <source>
        <dbReference type="ARBA" id="ARBA00022692"/>
    </source>
</evidence>
<evidence type="ECO:0000313" key="10">
    <source>
        <dbReference type="EnsemblMetazoa" id="XP_014248847.1"/>
    </source>
</evidence>
<feature type="transmembrane region" description="Helical" evidence="9">
    <location>
        <begin position="6"/>
        <end position="26"/>
    </location>
</feature>
<dbReference type="Proteomes" id="UP000494040">
    <property type="component" value="Unassembled WGS sequence"/>
</dbReference>
<evidence type="ECO:0000256" key="9">
    <source>
        <dbReference type="PIRNR" id="PIRNR038097"/>
    </source>
</evidence>
<dbReference type="AlphaFoldDB" id="A0A8I6RP29"/>
<keyword evidence="8 9" id="KW-0472">Membrane</keyword>
<evidence type="ECO:0000256" key="8">
    <source>
        <dbReference type="ARBA" id="ARBA00023136"/>
    </source>
</evidence>
<organism evidence="10 11">
    <name type="scientific">Cimex lectularius</name>
    <name type="common">Bed bug</name>
    <name type="synonym">Acanthia lectularia</name>
    <dbReference type="NCBI Taxonomy" id="79782"/>
    <lineage>
        <taxon>Eukaryota</taxon>
        <taxon>Metazoa</taxon>
        <taxon>Ecdysozoa</taxon>
        <taxon>Arthropoda</taxon>
        <taxon>Hexapoda</taxon>
        <taxon>Insecta</taxon>
        <taxon>Pterygota</taxon>
        <taxon>Neoptera</taxon>
        <taxon>Paraneoptera</taxon>
        <taxon>Hemiptera</taxon>
        <taxon>Heteroptera</taxon>
        <taxon>Panheteroptera</taxon>
        <taxon>Cimicomorpha</taxon>
        <taxon>Cimicidae</taxon>
        <taxon>Cimex</taxon>
    </lineage>
</organism>
<keyword evidence="6 9" id="KW-1133">Transmembrane helix</keyword>
<comment type="function">
    <text evidence="9">Subunit of the V0 complex of vacuolar(H+)-ATPase (V-ATPase), a multisubunit enzyme composed of a peripheral complex (V1) that hydrolyzes ATP and a membrane integral complex (V0) that translocates protons. V-ATPase is responsible for acidifying and maintaining the pH of intracellular compartments and in some cell types, is targeted to the plasma membrane, where it is responsible for acidifying the extracellular environment.</text>
</comment>
<feature type="transmembrane region" description="Helical" evidence="9">
    <location>
        <begin position="33"/>
        <end position="56"/>
    </location>
</feature>
<keyword evidence="4 9" id="KW-0812">Transmembrane</keyword>
<dbReference type="GO" id="GO:0012505">
    <property type="term" value="C:endomembrane system"/>
    <property type="evidence" value="ECO:0007669"/>
    <property type="project" value="UniProtKB-SubCell"/>
</dbReference>
<evidence type="ECO:0000256" key="1">
    <source>
        <dbReference type="ARBA" id="ARBA00004127"/>
    </source>
</evidence>
<dbReference type="PIRSF" id="PIRSF038097">
    <property type="entry name" value="V-ATP_synth_e1/e2"/>
    <property type="match status" value="1"/>
</dbReference>
<accession>A0A8I6RP29</accession>
<name>A0A8I6RP29_CIMLE</name>
<dbReference type="GeneID" id="106666280"/>
<evidence type="ECO:0000256" key="3">
    <source>
        <dbReference type="ARBA" id="ARBA00022448"/>
    </source>
</evidence>
<dbReference type="OrthoDB" id="1508846at2759"/>
<keyword evidence="7 9" id="KW-0406">Ion transport</keyword>
<comment type="subunit">
    <text evidence="9">V-ATPase is a heteromultimeric enzyme made up of two complexes: the ATP-hydrolytic V1 complex and the proton translocation V0 complex.</text>
</comment>
<dbReference type="GO" id="GO:0046961">
    <property type="term" value="F:proton-transporting ATPase activity, rotational mechanism"/>
    <property type="evidence" value="ECO:0007669"/>
    <property type="project" value="InterPro"/>
</dbReference>
<comment type="subcellular location">
    <subcellularLocation>
        <location evidence="1">Endomembrane system</location>
        <topology evidence="1">Multi-pass membrane protein</topology>
    </subcellularLocation>
    <subcellularLocation>
        <location evidence="9">Membrane</location>
        <topology evidence="9">Multi-pass membrane protein</topology>
    </subcellularLocation>
</comment>
<protein>
    <recommendedName>
        <fullName evidence="9">V-type proton ATPase subunit</fullName>
    </recommendedName>
</protein>
<sequence>MGFSFLPVTLMTAFWGAVGVVLPIFLPKGDNRGLIQLSLGLTAICSWLFWLCTYMAQMNPLVGPRLSTRTILIMSQEWGNKIADL</sequence>
<dbReference type="RefSeq" id="XP_014248847.1">
    <property type="nucleotide sequence ID" value="XM_014393361.2"/>
</dbReference>
<dbReference type="InterPro" id="IPR008389">
    <property type="entry name" value="ATPase_V0-cplx_e1/e2_su"/>
</dbReference>
<evidence type="ECO:0000256" key="2">
    <source>
        <dbReference type="ARBA" id="ARBA00008328"/>
    </source>
</evidence>
<dbReference type="GO" id="GO:0033181">
    <property type="term" value="C:plasma membrane proton-transporting V-type ATPase complex"/>
    <property type="evidence" value="ECO:0007669"/>
    <property type="project" value="TreeGrafter"/>
</dbReference>
<evidence type="ECO:0000313" key="11">
    <source>
        <dbReference type="Proteomes" id="UP000494040"/>
    </source>
</evidence>
<proteinExistence type="inferred from homology"/>
<keyword evidence="5 9" id="KW-0375">Hydrogen ion transport</keyword>